<protein>
    <submittedName>
        <fullName evidence="2">Uncharacterized protein</fullName>
    </submittedName>
</protein>
<evidence type="ECO:0000256" key="1">
    <source>
        <dbReference type="SAM" id="MobiDB-lite"/>
    </source>
</evidence>
<evidence type="ECO:0000313" key="3">
    <source>
        <dbReference type="Proteomes" id="UP001295444"/>
    </source>
</evidence>
<reference evidence="2" key="1">
    <citation type="submission" date="2022-03" db="EMBL/GenBank/DDBJ databases">
        <authorList>
            <person name="Alioto T."/>
            <person name="Alioto T."/>
            <person name="Gomez Garrido J."/>
        </authorList>
    </citation>
    <scope>NUCLEOTIDE SEQUENCE</scope>
</reference>
<feature type="compositionally biased region" description="Low complexity" evidence="1">
    <location>
        <begin position="35"/>
        <end position="44"/>
    </location>
</feature>
<proteinExistence type="predicted"/>
<accession>A0AAD1RZ20</accession>
<dbReference type="Proteomes" id="UP001295444">
    <property type="component" value="Chromosome 04"/>
</dbReference>
<dbReference type="AlphaFoldDB" id="A0AAD1RZ20"/>
<name>A0AAD1RZ20_PELCU</name>
<feature type="compositionally biased region" description="Polar residues" evidence="1">
    <location>
        <begin position="1"/>
        <end position="14"/>
    </location>
</feature>
<organism evidence="2 3">
    <name type="scientific">Pelobates cultripes</name>
    <name type="common">Western spadefoot toad</name>
    <dbReference type="NCBI Taxonomy" id="61616"/>
    <lineage>
        <taxon>Eukaryota</taxon>
        <taxon>Metazoa</taxon>
        <taxon>Chordata</taxon>
        <taxon>Craniata</taxon>
        <taxon>Vertebrata</taxon>
        <taxon>Euteleostomi</taxon>
        <taxon>Amphibia</taxon>
        <taxon>Batrachia</taxon>
        <taxon>Anura</taxon>
        <taxon>Pelobatoidea</taxon>
        <taxon>Pelobatidae</taxon>
        <taxon>Pelobates</taxon>
    </lineage>
</organism>
<evidence type="ECO:0000313" key="2">
    <source>
        <dbReference type="EMBL" id="CAH2284042.1"/>
    </source>
</evidence>
<gene>
    <name evidence="2" type="ORF">PECUL_23A042509</name>
</gene>
<feature type="non-terminal residue" evidence="2">
    <location>
        <position position="1"/>
    </location>
</feature>
<keyword evidence="3" id="KW-1185">Reference proteome</keyword>
<feature type="non-terminal residue" evidence="2">
    <location>
        <position position="65"/>
    </location>
</feature>
<sequence length="65" mass="7094">EQLGTSPAHNTTHLTPLGHRKTHNGAIITNADGGTLNRTRTHNTNLEYTTMATERDSGDQAVIQR</sequence>
<feature type="region of interest" description="Disordered" evidence="1">
    <location>
        <begin position="1"/>
        <end position="44"/>
    </location>
</feature>
<dbReference type="EMBL" id="OW240915">
    <property type="protein sequence ID" value="CAH2284042.1"/>
    <property type="molecule type" value="Genomic_DNA"/>
</dbReference>